<sequence length="386" mass="44513">MKKVFLILSILIIIINGLVFAEALYPTMTLVRDIESSSYLISKGQPKLAYHPINLIDEDPKTAWIEGVEGDGIGEYLTFYFLRAIDIEGMKILNGYAKSNKLFEVNNRIKALELIINRSQRKTILVDDINKEQIINFKAENVRSIKLIIKDIYKAKFDDTALSGIEFLTNIESEKVNGERREEIIKLFNRANFGENFRSNQSTKLYLNDLDNKFKECIAPQIIREVFASEYPPLDGAGNDLRLHNLLRAIKRNPNLIAPVLKVVYDKSDKGLLASESDLEDTYVYTIRMLLDDNLVALPLMKDSGIGYYTTYYNILDLGDTRIVPKFLDKLIETGIWHEFSCDLMPSEILIREKDDYTEQVIKKYLKKKSMSQEVREELRRVLVTD</sequence>
<dbReference type="InterPro" id="IPR008979">
    <property type="entry name" value="Galactose-bd-like_sf"/>
</dbReference>
<dbReference type="STRING" id="926561.GCA_000379025_01200"/>
<comment type="caution">
    <text evidence="2">The sequence shown here is derived from an EMBL/GenBank/DDBJ whole genome shotgun (WGS) entry which is preliminary data.</text>
</comment>
<evidence type="ECO:0000313" key="2">
    <source>
        <dbReference type="EMBL" id="TDX44496.1"/>
    </source>
</evidence>
<dbReference type="Pfam" id="PF25302">
    <property type="entry name" value="NADase_transloc"/>
    <property type="match status" value="1"/>
</dbReference>
<dbReference type="EMBL" id="SOEG01000052">
    <property type="protein sequence ID" value="TDX44496.1"/>
    <property type="molecule type" value="Genomic_DNA"/>
</dbReference>
<evidence type="ECO:0000259" key="1">
    <source>
        <dbReference type="Pfam" id="PF25302"/>
    </source>
</evidence>
<dbReference type="RefSeq" id="WP_134119066.1">
    <property type="nucleotide sequence ID" value="NZ_SOEG01000052.1"/>
</dbReference>
<reference evidence="2 3" key="1">
    <citation type="submission" date="2019-03" db="EMBL/GenBank/DDBJ databases">
        <title>Subsurface microbial communities from deep shales in Ohio and West Virginia, USA.</title>
        <authorList>
            <person name="Wrighton K."/>
        </authorList>
    </citation>
    <scope>NUCLEOTIDE SEQUENCE [LARGE SCALE GENOMIC DNA]</scope>
    <source>
        <strain evidence="2 3">MSL 6dP</strain>
    </source>
</reference>
<proteinExistence type="predicted"/>
<dbReference type="InterPro" id="IPR057561">
    <property type="entry name" value="NADase_transloc"/>
</dbReference>
<accession>A0A4R8GFV3</accession>
<dbReference type="NCBIfam" id="NF047619">
    <property type="entry name" value="NADase_discoid"/>
    <property type="match status" value="1"/>
</dbReference>
<keyword evidence="3" id="KW-1185">Reference proteome</keyword>
<feature type="domain" description="NAD glycohydrolase translocation F5/8 type C" evidence="1">
    <location>
        <begin position="25"/>
        <end position="167"/>
    </location>
</feature>
<dbReference type="AlphaFoldDB" id="A0A4R8GFV3"/>
<dbReference type="Proteomes" id="UP000295832">
    <property type="component" value="Unassembled WGS sequence"/>
</dbReference>
<gene>
    <name evidence="2" type="ORF">C7959_1522</name>
</gene>
<protein>
    <recommendedName>
        <fullName evidence="1">NAD glycohydrolase translocation F5/8 type C domain-containing protein</fullName>
    </recommendedName>
</protein>
<name>A0A4R8GFV3_9FIRM</name>
<evidence type="ECO:0000313" key="3">
    <source>
        <dbReference type="Proteomes" id="UP000295832"/>
    </source>
</evidence>
<dbReference type="SUPFAM" id="SSF49785">
    <property type="entry name" value="Galactose-binding domain-like"/>
    <property type="match status" value="1"/>
</dbReference>
<organism evidence="2 3">
    <name type="scientific">Orenia marismortui</name>
    <dbReference type="NCBI Taxonomy" id="46469"/>
    <lineage>
        <taxon>Bacteria</taxon>
        <taxon>Bacillati</taxon>
        <taxon>Bacillota</taxon>
        <taxon>Clostridia</taxon>
        <taxon>Halanaerobiales</taxon>
        <taxon>Halobacteroidaceae</taxon>
        <taxon>Orenia</taxon>
    </lineage>
</organism>